<evidence type="ECO:0000313" key="6">
    <source>
        <dbReference type="Proteomes" id="UP001172457"/>
    </source>
</evidence>
<gene>
    <name evidence="5" type="ORF">OSB04_025199</name>
</gene>
<dbReference type="GO" id="GO:0005634">
    <property type="term" value="C:nucleus"/>
    <property type="evidence" value="ECO:0007669"/>
    <property type="project" value="InterPro"/>
</dbReference>
<evidence type="ECO:0000259" key="4">
    <source>
        <dbReference type="Pfam" id="PF07557"/>
    </source>
</evidence>
<name>A0AA38W3U0_9ASTR</name>
<comment type="similarity">
    <text evidence="1">Belongs to the shugoshin family.</text>
</comment>
<protein>
    <recommendedName>
        <fullName evidence="4">Shugoshin C-terminal domain-containing protein</fullName>
    </recommendedName>
</protein>
<comment type="caution">
    <text evidence="5">The sequence shown here is derived from an EMBL/GenBank/DDBJ whole genome shotgun (WGS) entry which is preliminary data.</text>
</comment>
<evidence type="ECO:0000256" key="1">
    <source>
        <dbReference type="ARBA" id="ARBA00010845"/>
    </source>
</evidence>
<feature type="region of interest" description="Disordered" evidence="3">
    <location>
        <begin position="1"/>
        <end position="39"/>
    </location>
</feature>
<keyword evidence="2" id="KW-0159">Chromosome partition</keyword>
<dbReference type="AlphaFoldDB" id="A0AA38W3U0"/>
<feature type="compositionally biased region" description="Polar residues" evidence="3">
    <location>
        <begin position="24"/>
        <end position="39"/>
    </location>
</feature>
<feature type="domain" description="Shugoshin C-terminal" evidence="4">
    <location>
        <begin position="270"/>
        <end position="294"/>
    </location>
</feature>
<accession>A0AA38W3U0</accession>
<proteinExistence type="inferred from homology"/>
<keyword evidence="6" id="KW-1185">Reference proteome</keyword>
<dbReference type="GO" id="GO:0000775">
    <property type="term" value="C:chromosome, centromeric region"/>
    <property type="evidence" value="ECO:0007669"/>
    <property type="project" value="InterPro"/>
</dbReference>
<dbReference type="InterPro" id="IPR044693">
    <property type="entry name" value="SGO_plant"/>
</dbReference>
<dbReference type="Proteomes" id="UP001172457">
    <property type="component" value="Chromosome 6"/>
</dbReference>
<dbReference type="Pfam" id="PF07557">
    <property type="entry name" value="Shugoshin_C"/>
    <property type="match status" value="1"/>
</dbReference>
<sequence>MAKEPTGSSGRKRLADISNVPRKLSSTLSQDNNKPRQNSATVKEYIEQLQKENAALIKLIADKKFSRIIELSGAELHKLRVTLQKMQQQNLQFAQSNSQLLAELNSGKDRLKDLQHQLGCKNGVLIAKKLELEGKGKTKTCETNNVKRMKVSEQEEMGVCIVAERDKDKQCNTSGRQKSKSLGPSVRKDQDKGVGDNGRLQARRQSARFKHDEPKPTEGLFHTDNVDLPPGPLIDDTMQGDGLHLVNVSVKKEDVEGESVSLENRRSSISRPSRVAAKKVQSYKEMNVNVKLRRTE</sequence>
<dbReference type="InterPro" id="IPR011515">
    <property type="entry name" value="Shugoshin_C"/>
</dbReference>
<dbReference type="PANTHER" id="PTHR34373">
    <property type="entry name" value="SHUGOSHIN 2"/>
    <property type="match status" value="1"/>
</dbReference>
<dbReference type="PANTHER" id="PTHR34373:SF9">
    <property type="entry name" value="SHUGOSHIN 2"/>
    <property type="match status" value="1"/>
</dbReference>
<dbReference type="GO" id="GO:0045144">
    <property type="term" value="P:meiotic sister chromatid segregation"/>
    <property type="evidence" value="ECO:0007669"/>
    <property type="project" value="InterPro"/>
</dbReference>
<reference evidence="5" key="1">
    <citation type="submission" date="2023-03" db="EMBL/GenBank/DDBJ databases">
        <title>Chromosome-scale reference genome and RAD-based genetic map of yellow starthistle (Centaurea solstitialis) reveal putative structural variation and QTLs associated with invader traits.</title>
        <authorList>
            <person name="Reatini B."/>
            <person name="Cang F.A."/>
            <person name="Jiang Q."/>
            <person name="Mckibben M.T.W."/>
            <person name="Barker M.S."/>
            <person name="Rieseberg L.H."/>
            <person name="Dlugosch K.M."/>
        </authorList>
    </citation>
    <scope>NUCLEOTIDE SEQUENCE</scope>
    <source>
        <strain evidence="5">CAN-66</strain>
        <tissue evidence="5">Leaf</tissue>
    </source>
</reference>
<evidence type="ECO:0000256" key="3">
    <source>
        <dbReference type="SAM" id="MobiDB-lite"/>
    </source>
</evidence>
<feature type="region of interest" description="Disordered" evidence="3">
    <location>
        <begin position="168"/>
        <end position="226"/>
    </location>
</feature>
<dbReference type="GO" id="GO:0034090">
    <property type="term" value="P:maintenance of meiotic sister chromatid cohesion"/>
    <property type="evidence" value="ECO:0007669"/>
    <property type="project" value="InterPro"/>
</dbReference>
<evidence type="ECO:0000256" key="2">
    <source>
        <dbReference type="ARBA" id="ARBA00022829"/>
    </source>
</evidence>
<evidence type="ECO:0000313" key="5">
    <source>
        <dbReference type="EMBL" id="KAJ9545492.1"/>
    </source>
</evidence>
<feature type="compositionally biased region" description="Polar residues" evidence="3">
    <location>
        <begin position="171"/>
        <end position="182"/>
    </location>
</feature>
<dbReference type="EMBL" id="JARYMX010000006">
    <property type="protein sequence ID" value="KAJ9545492.1"/>
    <property type="molecule type" value="Genomic_DNA"/>
</dbReference>
<organism evidence="5 6">
    <name type="scientific">Centaurea solstitialis</name>
    <name type="common">yellow star-thistle</name>
    <dbReference type="NCBI Taxonomy" id="347529"/>
    <lineage>
        <taxon>Eukaryota</taxon>
        <taxon>Viridiplantae</taxon>
        <taxon>Streptophyta</taxon>
        <taxon>Embryophyta</taxon>
        <taxon>Tracheophyta</taxon>
        <taxon>Spermatophyta</taxon>
        <taxon>Magnoliopsida</taxon>
        <taxon>eudicotyledons</taxon>
        <taxon>Gunneridae</taxon>
        <taxon>Pentapetalae</taxon>
        <taxon>asterids</taxon>
        <taxon>campanulids</taxon>
        <taxon>Asterales</taxon>
        <taxon>Asteraceae</taxon>
        <taxon>Carduoideae</taxon>
        <taxon>Cardueae</taxon>
        <taxon>Centaureinae</taxon>
        <taxon>Centaurea</taxon>
    </lineage>
</organism>